<organism evidence="2 3">
    <name type="scientific">Microbacterium oxydans</name>
    <dbReference type="NCBI Taxonomy" id="82380"/>
    <lineage>
        <taxon>Bacteria</taxon>
        <taxon>Bacillati</taxon>
        <taxon>Actinomycetota</taxon>
        <taxon>Actinomycetes</taxon>
        <taxon>Micrococcales</taxon>
        <taxon>Microbacteriaceae</taxon>
        <taxon>Microbacterium</taxon>
    </lineage>
</organism>
<evidence type="ECO:0000313" key="3">
    <source>
        <dbReference type="Proteomes" id="UP000033640"/>
    </source>
</evidence>
<dbReference type="AlphaFoldDB" id="A0A0F0L2X7"/>
<keyword evidence="1" id="KW-0732">Signal</keyword>
<protein>
    <submittedName>
        <fullName evidence="2">Uncharacterized protein</fullName>
    </submittedName>
</protein>
<feature type="chain" id="PRO_5002444857" evidence="1">
    <location>
        <begin position="28"/>
        <end position="163"/>
    </location>
</feature>
<evidence type="ECO:0000313" key="2">
    <source>
        <dbReference type="EMBL" id="KJL27507.1"/>
    </source>
</evidence>
<gene>
    <name evidence="2" type="ORF">RS83_02555</name>
</gene>
<dbReference type="RefSeq" id="WP_045279918.1">
    <property type="nucleotide sequence ID" value="NZ_JYIW01000026.1"/>
</dbReference>
<sequence length="163" mass="17135">MKKKLLLAAPTLAIGALLTLTACSAPAAQDAPAPVVETATSDPIIGEWTMTSLEFSTDGEFADVPFGGQIIFTEAGTVAVQAQNPDATAPDTAYTVQGYEAFYGDATIDEDAGTFSVEVESAAARDLIGQTLVRNFEVTDDTLVLTPVDASEGWRVTYEHASR</sequence>
<evidence type="ECO:0000256" key="1">
    <source>
        <dbReference type="SAM" id="SignalP"/>
    </source>
</evidence>
<feature type="signal peptide" evidence="1">
    <location>
        <begin position="1"/>
        <end position="27"/>
    </location>
</feature>
<dbReference type="EMBL" id="JYIW01000026">
    <property type="protein sequence ID" value="KJL27507.1"/>
    <property type="molecule type" value="Genomic_DNA"/>
</dbReference>
<proteinExistence type="predicted"/>
<dbReference type="PATRIC" id="fig|82380.11.peg.2593"/>
<dbReference type="Proteomes" id="UP000033640">
    <property type="component" value="Unassembled WGS sequence"/>
</dbReference>
<reference evidence="2 3" key="1">
    <citation type="submission" date="2015-02" db="EMBL/GenBank/DDBJ databases">
        <title>Draft genome sequences of ten Microbacterium spp. with emphasis on heavy metal contaminated environments.</title>
        <authorList>
            <person name="Corretto E."/>
        </authorList>
    </citation>
    <scope>NUCLEOTIDE SEQUENCE [LARGE SCALE GENOMIC DNA]</scope>
    <source>
        <strain evidence="2 3">BEL4b</strain>
    </source>
</reference>
<name>A0A0F0L2X7_9MICO</name>
<comment type="caution">
    <text evidence="2">The sequence shown here is derived from an EMBL/GenBank/DDBJ whole genome shotgun (WGS) entry which is preliminary data.</text>
</comment>
<dbReference type="PROSITE" id="PS51257">
    <property type="entry name" value="PROKAR_LIPOPROTEIN"/>
    <property type="match status" value="1"/>
</dbReference>
<accession>A0A0F0L2X7</accession>
<dbReference type="OrthoDB" id="8075794at2"/>